<protein>
    <submittedName>
        <fullName evidence="2">Uncharacterized protein</fullName>
    </submittedName>
</protein>
<keyword evidence="1" id="KW-1133">Transmembrane helix</keyword>
<dbReference type="EMBL" id="JAEUBD010001504">
    <property type="protein sequence ID" value="KAH3659697.1"/>
    <property type="molecule type" value="Genomic_DNA"/>
</dbReference>
<dbReference type="AlphaFoldDB" id="A0A9P8NV06"/>
<sequence>MGVFLSNFGAEALEACSAASALARGCSLAMPRPPKRSAALFRSEFSSASFNISFFVFSSTRSMSSSFLSAVFFLPAFAGFAAFGAALGAGFFSCLAFSSSESMSQESKTGSSSSSWSSHDSETWALEAVGYSKSSSSSR</sequence>
<evidence type="ECO:0000256" key="1">
    <source>
        <dbReference type="SAM" id="Phobius"/>
    </source>
</evidence>
<proteinExistence type="predicted"/>
<reference evidence="2" key="2">
    <citation type="submission" date="2021-01" db="EMBL/GenBank/DDBJ databases">
        <authorList>
            <person name="Schikora-Tamarit M.A."/>
        </authorList>
    </citation>
    <scope>NUCLEOTIDE SEQUENCE</scope>
    <source>
        <strain evidence="2">NCAIM Y.01608</strain>
    </source>
</reference>
<evidence type="ECO:0000313" key="2">
    <source>
        <dbReference type="EMBL" id="KAH3659697.1"/>
    </source>
</evidence>
<keyword evidence="1" id="KW-0812">Transmembrane</keyword>
<reference evidence="2" key="1">
    <citation type="journal article" date="2021" name="Open Biol.">
        <title>Shared evolutionary footprints suggest mitochondrial oxidative damage underlies multiple complex I losses in fungi.</title>
        <authorList>
            <person name="Schikora-Tamarit M.A."/>
            <person name="Marcet-Houben M."/>
            <person name="Nosek J."/>
            <person name="Gabaldon T."/>
        </authorList>
    </citation>
    <scope>NUCLEOTIDE SEQUENCE</scope>
    <source>
        <strain evidence="2">NCAIM Y.01608</strain>
    </source>
</reference>
<organism evidence="2 3">
    <name type="scientific">Ogataea polymorpha</name>
    <dbReference type="NCBI Taxonomy" id="460523"/>
    <lineage>
        <taxon>Eukaryota</taxon>
        <taxon>Fungi</taxon>
        <taxon>Dikarya</taxon>
        <taxon>Ascomycota</taxon>
        <taxon>Saccharomycotina</taxon>
        <taxon>Pichiomycetes</taxon>
        <taxon>Pichiales</taxon>
        <taxon>Pichiaceae</taxon>
        <taxon>Ogataea</taxon>
    </lineage>
</organism>
<name>A0A9P8NV06_9ASCO</name>
<dbReference type="Proteomes" id="UP000788993">
    <property type="component" value="Unassembled WGS sequence"/>
</dbReference>
<evidence type="ECO:0000313" key="3">
    <source>
        <dbReference type="Proteomes" id="UP000788993"/>
    </source>
</evidence>
<comment type="caution">
    <text evidence="2">The sequence shown here is derived from an EMBL/GenBank/DDBJ whole genome shotgun (WGS) entry which is preliminary data.</text>
</comment>
<keyword evidence="3" id="KW-1185">Reference proteome</keyword>
<accession>A0A9P8NV06</accession>
<feature type="transmembrane region" description="Helical" evidence="1">
    <location>
        <begin position="70"/>
        <end position="98"/>
    </location>
</feature>
<keyword evidence="1" id="KW-0472">Membrane</keyword>
<gene>
    <name evidence="2" type="ORF">OGATHE_005742</name>
</gene>